<organism evidence="3">
    <name type="scientific">Leptosphaeria maculans (strain JN3 / isolate v23.1.3 / race Av1-4-5-6-7-8)</name>
    <name type="common">Blackleg fungus</name>
    <name type="synonym">Phoma lingam</name>
    <dbReference type="NCBI Taxonomy" id="985895"/>
    <lineage>
        <taxon>Eukaryota</taxon>
        <taxon>Fungi</taxon>
        <taxon>Dikarya</taxon>
        <taxon>Ascomycota</taxon>
        <taxon>Pezizomycotina</taxon>
        <taxon>Dothideomycetes</taxon>
        <taxon>Pleosporomycetidae</taxon>
        <taxon>Pleosporales</taxon>
        <taxon>Pleosporineae</taxon>
        <taxon>Leptosphaeriaceae</taxon>
        <taxon>Plenodomus</taxon>
        <taxon>Plenodomus lingam/Leptosphaeria maculans species complex</taxon>
    </lineage>
</organism>
<dbReference type="eggNOG" id="ENOG502SR0R">
    <property type="taxonomic scope" value="Eukaryota"/>
</dbReference>
<dbReference type="OMA" id="ELCVTTH"/>
<dbReference type="HOGENOM" id="CLU_095762_0_0_1"/>
<evidence type="ECO:0000313" key="2">
    <source>
        <dbReference type="EMBL" id="CBX99882.1"/>
    </source>
</evidence>
<reference evidence="3" key="1">
    <citation type="journal article" date="2011" name="Nat. Commun.">
        <title>Effector diversification within compartments of the Leptosphaeria maculans genome affected by Repeat-Induced Point mutations.</title>
        <authorList>
            <person name="Rouxel T."/>
            <person name="Grandaubert J."/>
            <person name="Hane J.K."/>
            <person name="Hoede C."/>
            <person name="van de Wouw A.P."/>
            <person name="Couloux A."/>
            <person name="Dominguez V."/>
            <person name="Anthouard V."/>
            <person name="Bally P."/>
            <person name="Bourras S."/>
            <person name="Cozijnsen A.J."/>
            <person name="Ciuffetti L.M."/>
            <person name="Degrave A."/>
            <person name="Dilmaghani A."/>
            <person name="Duret L."/>
            <person name="Fudal I."/>
            <person name="Goodwin S.B."/>
            <person name="Gout L."/>
            <person name="Glaser N."/>
            <person name="Linglin J."/>
            <person name="Kema G.H.J."/>
            <person name="Lapalu N."/>
            <person name="Lawrence C.B."/>
            <person name="May K."/>
            <person name="Meyer M."/>
            <person name="Ollivier B."/>
            <person name="Poulain J."/>
            <person name="Schoch C.L."/>
            <person name="Simon A."/>
            <person name="Spatafora J.W."/>
            <person name="Stachowiak A."/>
            <person name="Turgeon B.G."/>
            <person name="Tyler B.M."/>
            <person name="Vincent D."/>
            <person name="Weissenbach J."/>
            <person name="Amselem J."/>
            <person name="Quesneville H."/>
            <person name="Oliver R.P."/>
            <person name="Wincker P."/>
            <person name="Balesdent M.-H."/>
            <person name="Howlett B.J."/>
        </authorList>
    </citation>
    <scope>NUCLEOTIDE SEQUENCE [LARGE SCALE GENOMIC DNA]</scope>
    <source>
        <strain evidence="3">JN3 / isolate v23.1.3 / race Av1-4-5-6-7-8</strain>
    </source>
</reference>
<accession>E5A8D7</accession>
<proteinExistence type="predicted"/>
<evidence type="ECO:0000313" key="3">
    <source>
        <dbReference type="Proteomes" id="UP000002668"/>
    </source>
</evidence>
<name>E5A8D7_LEPMJ</name>
<dbReference type="OrthoDB" id="3942453at2759"/>
<dbReference type="InParanoid" id="E5A8D7"/>
<dbReference type="VEuPathDB" id="FungiDB:LEMA_P074710.1"/>
<protein>
    <submittedName>
        <fullName evidence="2">Predicted protein</fullName>
    </submittedName>
</protein>
<sequence length="254" mass="27731">MCVAELCVTVLACQHRWYHLVRPCSPSSNLSTCGKKLGISGWEVKCEFCPYCQGHVSEFEYKLIGDGPAPPVGSLSGLARAHSVSLNTARRDIRLDNISRTDSATSVGSKSSLVTAASEKNRAMNSRLDAYFFPSNDQPYPAVREDDIDSNVTSSPSDHSSSSNDNSSVRRNSMAAEPYKVNMLSRVRRRTKLPSDIPVVVALVHHPLDTPHNTTPKTPLLPSVSSSSVLQRDPALFCSLLLLFSAQLQIPTLF</sequence>
<dbReference type="Proteomes" id="UP000002668">
    <property type="component" value="Genome"/>
</dbReference>
<gene>
    <name evidence="2" type="ORF">LEMA_P074710.1</name>
</gene>
<evidence type="ECO:0000256" key="1">
    <source>
        <dbReference type="SAM" id="MobiDB-lite"/>
    </source>
</evidence>
<dbReference type="AlphaFoldDB" id="E5A8D7"/>
<feature type="compositionally biased region" description="Low complexity" evidence="1">
    <location>
        <begin position="150"/>
        <end position="173"/>
    </location>
</feature>
<feature type="region of interest" description="Disordered" evidence="1">
    <location>
        <begin position="138"/>
        <end position="176"/>
    </location>
</feature>
<dbReference type="GeneID" id="13292703"/>
<dbReference type="EMBL" id="FP929137">
    <property type="protein sequence ID" value="CBX99882.1"/>
    <property type="molecule type" value="Genomic_DNA"/>
</dbReference>
<keyword evidence="3" id="KW-1185">Reference proteome</keyword>